<evidence type="ECO:0000313" key="12">
    <source>
        <dbReference type="EMBL" id="CAE6504809.1"/>
    </source>
</evidence>
<gene>
    <name evidence="12" type="ORF">RDB_LOCUS99676</name>
</gene>
<organism evidence="12 13">
    <name type="scientific">Rhizoctonia solani</name>
    <dbReference type="NCBI Taxonomy" id="456999"/>
    <lineage>
        <taxon>Eukaryota</taxon>
        <taxon>Fungi</taxon>
        <taxon>Dikarya</taxon>
        <taxon>Basidiomycota</taxon>
        <taxon>Agaricomycotina</taxon>
        <taxon>Agaricomycetes</taxon>
        <taxon>Cantharellales</taxon>
        <taxon>Ceratobasidiaceae</taxon>
        <taxon>Rhizoctonia</taxon>
    </lineage>
</organism>
<dbReference type="InterPro" id="IPR036930">
    <property type="entry name" value="WGR_dom_sf"/>
</dbReference>
<dbReference type="GO" id="GO:0003950">
    <property type="term" value="F:NAD+ poly-ADP-ribosyltransferase activity"/>
    <property type="evidence" value="ECO:0007669"/>
    <property type="project" value="UniProtKB-EC"/>
</dbReference>
<keyword evidence="5" id="KW-0548">Nucleotidyltransferase</keyword>
<dbReference type="PANTHER" id="PTHR10459">
    <property type="entry name" value="DNA LIGASE"/>
    <property type="match status" value="1"/>
</dbReference>
<evidence type="ECO:0000256" key="2">
    <source>
        <dbReference type="ARBA" id="ARBA00012020"/>
    </source>
</evidence>
<comment type="similarity">
    <text evidence="8">Belongs to the ARTD/PARP family.</text>
</comment>
<dbReference type="GO" id="GO:0006302">
    <property type="term" value="P:double-strand break repair"/>
    <property type="evidence" value="ECO:0007669"/>
    <property type="project" value="TreeGrafter"/>
</dbReference>
<dbReference type="InterPro" id="IPR050800">
    <property type="entry name" value="ARTD/PARP"/>
</dbReference>
<keyword evidence="4" id="KW-0808">Transferase</keyword>
<feature type="compositionally biased region" description="Basic and acidic residues" evidence="10">
    <location>
        <begin position="262"/>
        <end position="277"/>
    </location>
</feature>
<evidence type="ECO:0000256" key="3">
    <source>
        <dbReference type="ARBA" id="ARBA00022676"/>
    </source>
</evidence>
<evidence type="ECO:0000256" key="4">
    <source>
        <dbReference type="ARBA" id="ARBA00022679"/>
    </source>
</evidence>
<evidence type="ECO:0000259" key="11">
    <source>
        <dbReference type="PROSITE" id="PS51977"/>
    </source>
</evidence>
<dbReference type="InterPro" id="IPR008893">
    <property type="entry name" value="WGR_domain"/>
</dbReference>
<dbReference type="GO" id="GO:0070212">
    <property type="term" value="P:protein poly-ADP-ribosylation"/>
    <property type="evidence" value="ECO:0007669"/>
    <property type="project" value="TreeGrafter"/>
</dbReference>
<feature type="region of interest" description="Disordered" evidence="10">
    <location>
        <begin position="245"/>
        <end position="283"/>
    </location>
</feature>
<keyword evidence="6" id="KW-0520">NAD</keyword>
<feature type="compositionally biased region" description="Basic residues" evidence="10">
    <location>
        <begin position="38"/>
        <end position="51"/>
    </location>
</feature>
<evidence type="ECO:0000256" key="9">
    <source>
        <dbReference type="ARBA" id="ARBA00033987"/>
    </source>
</evidence>
<name>A0A8H3CY47_9AGAM</name>
<evidence type="ECO:0000256" key="10">
    <source>
        <dbReference type="SAM" id="MobiDB-lite"/>
    </source>
</evidence>
<evidence type="ECO:0000256" key="7">
    <source>
        <dbReference type="ARBA" id="ARBA00023242"/>
    </source>
</evidence>
<dbReference type="AlphaFoldDB" id="A0A8H3CY47"/>
<feature type="region of interest" description="Disordered" evidence="10">
    <location>
        <begin position="1"/>
        <end position="128"/>
    </location>
</feature>
<dbReference type="PROSITE" id="PS51977">
    <property type="entry name" value="WGR"/>
    <property type="match status" value="1"/>
</dbReference>
<dbReference type="EC" id="2.4.2.30" evidence="2"/>
<evidence type="ECO:0000256" key="6">
    <source>
        <dbReference type="ARBA" id="ARBA00023027"/>
    </source>
</evidence>
<dbReference type="Proteomes" id="UP000663850">
    <property type="component" value="Unassembled WGS sequence"/>
</dbReference>
<comment type="catalytic activity">
    <reaction evidence="9">
        <text>NAD(+) + (ADP-D-ribosyl)n-acceptor = nicotinamide + (ADP-D-ribosyl)n+1-acceptor + H(+).</text>
        <dbReference type="EC" id="2.4.2.30"/>
    </reaction>
</comment>
<dbReference type="Gene3D" id="2.20.140.10">
    <property type="entry name" value="WGR domain"/>
    <property type="match status" value="1"/>
</dbReference>
<dbReference type="GO" id="GO:0016779">
    <property type="term" value="F:nucleotidyltransferase activity"/>
    <property type="evidence" value="ECO:0007669"/>
    <property type="project" value="UniProtKB-KW"/>
</dbReference>
<evidence type="ECO:0000313" key="13">
    <source>
        <dbReference type="Proteomes" id="UP000663850"/>
    </source>
</evidence>
<keyword evidence="7" id="KW-0539">Nucleus</keyword>
<dbReference type="Pfam" id="PF05406">
    <property type="entry name" value="WGR"/>
    <property type="match status" value="1"/>
</dbReference>
<feature type="domain" description="WGR" evidence="11">
    <location>
        <begin position="149"/>
        <end position="247"/>
    </location>
</feature>
<protein>
    <recommendedName>
        <fullName evidence="2">NAD(+) ADP-ribosyltransferase</fullName>
        <ecNumber evidence="2">2.4.2.30</ecNumber>
    </recommendedName>
</protein>
<dbReference type="CDD" id="cd07997">
    <property type="entry name" value="WGR_PARP"/>
    <property type="match status" value="1"/>
</dbReference>
<dbReference type="SMART" id="SM00773">
    <property type="entry name" value="WGR"/>
    <property type="match status" value="1"/>
</dbReference>
<dbReference type="GO" id="GO:1990404">
    <property type="term" value="F:NAD+-protein mono-ADP-ribosyltransferase activity"/>
    <property type="evidence" value="ECO:0007669"/>
    <property type="project" value="TreeGrafter"/>
</dbReference>
<comment type="subcellular location">
    <subcellularLocation>
        <location evidence="1">Nucleus</location>
    </subcellularLocation>
</comment>
<evidence type="ECO:0000256" key="1">
    <source>
        <dbReference type="ARBA" id="ARBA00004123"/>
    </source>
</evidence>
<dbReference type="FunFam" id="2.20.140.10:FF:000001">
    <property type="entry name" value="Poly [ADP-ribose] polymerase"/>
    <property type="match status" value="1"/>
</dbReference>
<feature type="compositionally biased region" description="Polar residues" evidence="10">
    <location>
        <begin position="97"/>
        <end position="106"/>
    </location>
</feature>
<proteinExistence type="inferred from homology"/>
<reference evidence="12" key="1">
    <citation type="submission" date="2021-01" db="EMBL/GenBank/DDBJ databases">
        <authorList>
            <person name="Kaushik A."/>
        </authorList>
    </citation>
    <scope>NUCLEOTIDE SEQUENCE</scope>
    <source>
        <strain evidence="12">Type strain: AG8-Rh-89/</strain>
    </source>
</reference>
<dbReference type="PANTHER" id="PTHR10459:SF60">
    <property type="entry name" value="POLY [ADP-RIBOSE] POLYMERASE 2"/>
    <property type="match status" value="1"/>
</dbReference>
<feature type="compositionally biased region" description="Low complexity" evidence="10">
    <location>
        <begin position="1"/>
        <end position="37"/>
    </location>
</feature>
<dbReference type="EMBL" id="CAJMWZ010005364">
    <property type="protein sequence ID" value="CAE6504809.1"/>
    <property type="molecule type" value="Genomic_DNA"/>
</dbReference>
<evidence type="ECO:0000256" key="5">
    <source>
        <dbReference type="ARBA" id="ARBA00022695"/>
    </source>
</evidence>
<dbReference type="SUPFAM" id="SSF142921">
    <property type="entry name" value="WGR domain-like"/>
    <property type="match status" value="1"/>
</dbReference>
<dbReference type="GO" id="GO:0005730">
    <property type="term" value="C:nucleolus"/>
    <property type="evidence" value="ECO:0007669"/>
    <property type="project" value="TreeGrafter"/>
</dbReference>
<accession>A0A8H3CY47</accession>
<sequence length="293" mass="31465">MPRATRSSTKAAAAPANADPPAAADTATTTAPPSKSKATTKKAPASKKRTRANADTQDDATDTSKPASTKRVKKSATKDDTTDADVDVADAAPTTTSNDASGSKDQALTDAKDATPAKSETPEPPTKMVSVLKRGAAPVDPLSPHLVSTHQVYVDDQGEIWDAMLNQTDAINNNNKFYVIQLLHPTGNKNSVSLHVRWGRVGENGSAQDKGPWSPTQAIQEFQKQFKSKAGADWKNRRSMQPKKGKYMWLEREYGDDEEEDNGKGKGKEEDGPRAKTPEPTLGPELLVSIICL</sequence>
<evidence type="ECO:0000256" key="8">
    <source>
        <dbReference type="ARBA" id="ARBA00024347"/>
    </source>
</evidence>
<keyword evidence="3" id="KW-0328">Glycosyltransferase</keyword>
<comment type="caution">
    <text evidence="12">The sequence shown here is derived from an EMBL/GenBank/DDBJ whole genome shotgun (WGS) entry which is preliminary data.</text>
</comment>